<evidence type="ECO:0008006" key="5">
    <source>
        <dbReference type="Google" id="ProtNLM"/>
    </source>
</evidence>
<feature type="compositionally biased region" description="Acidic residues" evidence="2">
    <location>
        <begin position="11"/>
        <end position="22"/>
    </location>
</feature>
<dbReference type="Proteomes" id="UP000824260">
    <property type="component" value="Unassembled WGS sequence"/>
</dbReference>
<keyword evidence="1" id="KW-0175">Coiled coil</keyword>
<name>A0A9D0ZPD4_9FIRM</name>
<feature type="coiled-coil region" evidence="1">
    <location>
        <begin position="101"/>
        <end position="178"/>
    </location>
</feature>
<feature type="compositionally biased region" description="Basic and acidic residues" evidence="2">
    <location>
        <begin position="1"/>
        <end position="10"/>
    </location>
</feature>
<feature type="region of interest" description="Disordered" evidence="2">
    <location>
        <begin position="1"/>
        <end position="22"/>
    </location>
</feature>
<organism evidence="3 4">
    <name type="scientific">Candidatus Pullichristensenella stercorigallinarum</name>
    <dbReference type="NCBI Taxonomy" id="2840909"/>
    <lineage>
        <taxon>Bacteria</taxon>
        <taxon>Bacillati</taxon>
        <taxon>Bacillota</taxon>
        <taxon>Clostridia</taxon>
        <taxon>Candidatus Pullichristensenella</taxon>
    </lineage>
</organism>
<evidence type="ECO:0000256" key="1">
    <source>
        <dbReference type="SAM" id="Coils"/>
    </source>
</evidence>
<evidence type="ECO:0000313" key="3">
    <source>
        <dbReference type="EMBL" id="HIQ83964.1"/>
    </source>
</evidence>
<accession>A0A9D0ZPD4</accession>
<reference evidence="3" key="2">
    <citation type="journal article" date="2021" name="PeerJ">
        <title>Extensive microbial diversity within the chicken gut microbiome revealed by metagenomics and culture.</title>
        <authorList>
            <person name="Gilroy R."/>
            <person name="Ravi A."/>
            <person name="Getino M."/>
            <person name="Pursley I."/>
            <person name="Horton D.L."/>
            <person name="Alikhan N.F."/>
            <person name="Baker D."/>
            <person name="Gharbi K."/>
            <person name="Hall N."/>
            <person name="Watson M."/>
            <person name="Adriaenssens E.M."/>
            <person name="Foster-Nyarko E."/>
            <person name="Jarju S."/>
            <person name="Secka A."/>
            <person name="Antonio M."/>
            <person name="Oren A."/>
            <person name="Chaudhuri R.R."/>
            <person name="La Ragione R."/>
            <person name="Hildebrand F."/>
            <person name="Pallen M.J."/>
        </authorList>
    </citation>
    <scope>NUCLEOTIDE SEQUENCE</scope>
    <source>
        <strain evidence="3">ChiSjej6B24-2974</strain>
    </source>
</reference>
<dbReference type="EMBL" id="DVFZ01000119">
    <property type="protein sequence ID" value="HIQ83964.1"/>
    <property type="molecule type" value="Genomic_DNA"/>
</dbReference>
<evidence type="ECO:0000313" key="4">
    <source>
        <dbReference type="Proteomes" id="UP000824260"/>
    </source>
</evidence>
<reference evidence="3" key="1">
    <citation type="submission" date="2020-10" db="EMBL/GenBank/DDBJ databases">
        <authorList>
            <person name="Gilroy R."/>
        </authorList>
    </citation>
    <scope>NUCLEOTIDE SEQUENCE</scope>
    <source>
        <strain evidence="3">ChiSjej6B24-2974</strain>
    </source>
</reference>
<dbReference type="AlphaFoldDB" id="A0A9D0ZPD4"/>
<comment type="caution">
    <text evidence="3">The sequence shown here is derived from an EMBL/GenBank/DDBJ whole genome shotgun (WGS) entry which is preliminary data.</text>
</comment>
<proteinExistence type="predicted"/>
<evidence type="ECO:0000256" key="2">
    <source>
        <dbReference type="SAM" id="MobiDB-lite"/>
    </source>
</evidence>
<sequence>MERDQERFYEDELDPREEIDAEQETDEVDDLKFFLELLKLIRLAINAGTNVPLTNKKIVDADKCLRIIDDMEKNLPDAVQYGMKMYNERSRIMSNAETTAMNRVTSAEMRANAALEKAKEEVAQRLADAENRAHDIIADAQERADHMLDESEIVRRAREEARIIKNDARVEANELRIKASQDAYKVLSAVEGELSQSLNTIRRRRAELGAESE</sequence>
<gene>
    <name evidence="3" type="ORF">IAA52_12800</name>
</gene>
<protein>
    <recommendedName>
        <fullName evidence="5">ATPase</fullName>
    </recommendedName>
</protein>